<evidence type="ECO:0000313" key="7">
    <source>
        <dbReference type="Proteomes" id="UP000054166"/>
    </source>
</evidence>
<sequence length="228" mass="26140">MSDPRSNDGLRVFKSSIFPDVPLCIGRKGASWFLCFSCPVGARGTRIHACINRIDTSFPFPSELREGHTKFVFDTHGPNHGILQQLLKVDDPPLLRKTGTEFGSGIEKLPEVEVLITPAETLRCCGRCNKWEAVCMPRFQVCSSCKLRYYCSKECQKADWKPSLHKSECPLLKEGKENEVEARRRTHDNEWWLKNKMREMETSYEDADALFDDPDYFLYGAHDSLRKG</sequence>
<reference evidence="6 7" key="1">
    <citation type="submission" date="2014-04" db="EMBL/GenBank/DDBJ databases">
        <authorList>
            <consortium name="DOE Joint Genome Institute"/>
            <person name="Kuo A."/>
            <person name="Tarkka M."/>
            <person name="Buscot F."/>
            <person name="Kohler A."/>
            <person name="Nagy L.G."/>
            <person name="Floudas D."/>
            <person name="Copeland A."/>
            <person name="Barry K.W."/>
            <person name="Cichocki N."/>
            <person name="Veneault-Fourrey C."/>
            <person name="LaButti K."/>
            <person name="Lindquist E.A."/>
            <person name="Lipzen A."/>
            <person name="Lundell T."/>
            <person name="Morin E."/>
            <person name="Murat C."/>
            <person name="Sun H."/>
            <person name="Tunlid A."/>
            <person name="Henrissat B."/>
            <person name="Grigoriev I.V."/>
            <person name="Hibbett D.S."/>
            <person name="Martin F."/>
            <person name="Nordberg H.P."/>
            <person name="Cantor M.N."/>
            <person name="Hua S.X."/>
        </authorList>
    </citation>
    <scope>NUCLEOTIDE SEQUENCE [LARGE SCALE GENOMIC DNA]</scope>
    <source>
        <strain evidence="6 7">F 1598</strain>
    </source>
</reference>
<keyword evidence="2 4" id="KW-0863">Zinc-finger</keyword>
<dbReference type="OrthoDB" id="2756551at2759"/>
<feature type="domain" description="MYND-type" evidence="5">
    <location>
        <begin position="125"/>
        <end position="169"/>
    </location>
</feature>
<dbReference type="EMBL" id="KN833097">
    <property type="protein sequence ID" value="KIM73000.1"/>
    <property type="molecule type" value="Genomic_DNA"/>
</dbReference>
<protein>
    <recommendedName>
        <fullName evidence="5">MYND-type domain-containing protein</fullName>
    </recommendedName>
</protein>
<dbReference type="GO" id="GO:0008270">
    <property type="term" value="F:zinc ion binding"/>
    <property type="evidence" value="ECO:0007669"/>
    <property type="project" value="UniProtKB-KW"/>
</dbReference>
<dbReference type="InParanoid" id="A0A0C3EK51"/>
<dbReference type="HOGENOM" id="CLU_1215178_0_0_1"/>
<dbReference type="Gene3D" id="6.10.140.2220">
    <property type="match status" value="1"/>
</dbReference>
<dbReference type="Pfam" id="PF01753">
    <property type="entry name" value="zf-MYND"/>
    <property type="match status" value="1"/>
</dbReference>
<reference evidence="7" key="2">
    <citation type="submission" date="2015-01" db="EMBL/GenBank/DDBJ databases">
        <title>Evolutionary Origins and Diversification of the Mycorrhizal Mutualists.</title>
        <authorList>
            <consortium name="DOE Joint Genome Institute"/>
            <consortium name="Mycorrhizal Genomics Consortium"/>
            <person name="Kohler A."/>
            <person name="Kuo A."/>
            <person name="Nagy L.G."/>
            <person name="Floudas D."/>
            <person name="Copeland A."/>
            <person name="Barry K.W."/>
            <person name="Cichocki N."/>
            <person name="Veneault-Fourrey C."/>
            <person name="LaButti K."/>
            <person name="Lindquist E.A."/>
            <person name="Lipzen A."/>
            <person name="Lundell T."/>
            <person name="Morin E."/>
            <person name="Murat C."/>
            <person name="Riley R."/>
            <person name="Ohm R."/>
            <person name="Sun H."/>
            <person name="Tunlid A."/>
            <person name="Henrissat B."/>
            <person name="Grigoriev I.V."/>
            <person name="Hibbett D.S."/>
            <person name="Martin F."/>
        </authorList>
    </citation>
    <scope>NUCLEOTIDE SEQUENCE [LARGE SCALE GENOMIC DNA]</scope>
    <source>
        <strain evidence="7">F 1598</strain>
    </source>
</reference>
<gene>
    <name evidence="6" type="ORF">PILCRDRAFT_15608</name>
</gene>
<dbReference type="STRING" id="765440.A0A0C3EK51"/>
<dbReference type="PROSITE" id="PS50865">
    <property type="entry name" value="ZF_MYND_2"/>
    <property type="match status" value="1"/>
</dbReference>
<evidence type="ECO:0000256" key="4">
    <source>
        <dbReference type="PROSITE-ProRule" id="PRU00134"/>
    </source>
</evidence>
<organism evidence="6 7">
    <name type="scientific">Piloderma croceum (strain F 1598)</name>
    <dbReference type="NCBI Taxonomy" id="765440"/>
    <lineage>
        <taxon>Eukaryota</taxon>
        <taxon>Fungi</taxon>
        <taxon>Dikarya</taxon>
        <taxon>Basidiomycota</taxon>
        <taxon>Agaricomycotina</taxon>
        <taxon>Agaricomycetes</taxon>
        <taxon>Agaricomycetidae</taxon>
        <taxon>Atheliales</taxon>
        <taxon>Atheliaceae</taxon>
        <taxon>Piloderma</taxon>
    </lineage>
</organism>
<evidence type="ECO:0000256" key="2">
    <source>
        <dbReference type="ARBA" id="ARBA00022771"/>
    </source>
</evidence>
<dbReference type="AlphaFoldDB" id="A0A0C3EK51"/>
<evidence type="ECO:0000256" key="3">
    <source>
        <dbReference type="ARBA" id="ARBA00022833"/>
    </source>
</evidence>
<dbReference type="SUPFAM" id="SSF144232">
    <property type="entry name" value="HIT/MYND zinc finger-like"/>
    <property type="match status" value="1"/>
</dbReference>
<keyword evidence="7" id="KW-1185">Reference proteome</keyword>
<dbReference type="InterPro" id="IPR002893">
    <property type="entry name" value="Znf_MYND"/>
</dbReference>
<keyword evidence="1" id="KW-0479">Metal-binding</keyword>
<keyword evidence="3" id="KW-0862">Zinc</keyword>
<name>A0A0C3EK51_PILCF</name>
<dbReference type="Proteomes" id="UP000054166">
    <property type="component" value="Unassembled WGS sequence"/>
</dbReference>
<proteinExistence type="predicted"/>
<evidence type="ECO:0000259" key="5">
    <source>
        <dbReference type="PROSITE" id="PS50865"/>
    </source>
</evidence>
<evidence type="ECO:0000256" key="1">
    <source>
        <dbReference type="ARBA" id="ARBA00022723"/>
    </source>
</evidence>
<evidence type="ECO:0000313" key="6">
    <source>
        <dbReference type="EMBL" id="KIM73000.1"/>
    </source>
</evidence>
<accession>A0A0C3EK51</accession>